<accession>A0A2R5FGI9</accession>
<dbReference type="OrthoDB" id="158656at2"/>
<reference evidence="1 2" key="1">
    <citation type="submission" date="2017-06" db="EMBL/GenBank/DDBJ databases">
        <title>Genome sequencing of cyanobaciteial culture collection at National Institute for Environmental Studies (NIES).</title>
        <authorList>
            <person name="Hirose Y."/>
            <person name="Shimura Y."/>
            <person name="Fujisawa T."/>
            <person name="Nakamura Y."/>
            <person name="Kawachi M."/>
        </authorList>
    </citation>
    <scope>NUCLEOTIDE SEQUENCE [LARGE SCALE GENOMIC DNA]</scope>
    <source>
        <strain evidence="1 2">NIES-4072</strain>
    </source>
</reference>
<dbReference type="Proteomes" id="UP000245124">
    <property type="component" value="Unassembled WGS sequence"/>
</dbReference>
<evidence type="ECO:0000313" key="2">
    <source>
        <dbReference type="Proteomes" id="UP000245124"/>
    </source>
</evidence>
<keyword evidence="2" id="KW-1185">Reference proteome</keyword>
<comment type="caution">
    <text evidence="1">The sequence shown here is derived from an EMBL/GenBank/DDBJ whole genome shotgun (WGS) entry which is preliminary data.</text>
</comment>
<sequence length="214" mass="24385">MSSELELIACQPHPLESNGFNLNAALPYDCKMEHIVLAMNNFVEFLGFINQQLYSKEMERLEVMLMPANFSSMVGEFMISNIPKYCSSLVKNQYHNGHPDLIPAGMFLKNSVQHSHIGIEVKASRYQSGWQGHNPEDTWLMIFVFDSNRPSDAVRGIQPKPFRFIKVVGASLTKNDWSFSGRSEISRRTITASVTKSGYQKMMSNWIYQIPNLP</sequence>
<gene>
    <name evidence="1" type="ORF">NIES4072_13770</name>
</gene>
<dbReference type="RefSeq" id="WP_109007869.1">
    <property type="nucleotide sequence ID" value="NZ_BDUD01000001.1"/>
</dbReference>
<dbReference type="EMBL" id="BDUD01000001">
    <property type="protein sequence ID" value="GBG17716.1"/>
    <property type="molecule type" value="Genomic_DNA"/>
</dbReference>
<proteinExistence type="predicted"/>
<evidence type="ECO:0000313" key="1">
    <source>
        <dbReference type="EMBL" id="GBG17716.1"/>
    </source>
</evidence>
<protein>
    <submittedName>
        <fullName evidence="1">Uncharacterized protein</fullName>
    </submittedName>
</protein>
<name>A0A2R5FGI9_NOSCO</name>
<organism evidence="1 2">
    <name type="scientific">Nostoc commune NIES-4072</name>
    <dbReference type="NCBI Taxonomy" id="2005467"/>
    <lineage>
        <taxon>Bacteria</taxon>
        <taxon>Bacillati</taxon>
        <taxon>Cyanobacteriota</taxon>
        <taxon>Cyanophyceae</taxon>
        <taxon>Nostocales</taxon>
        <taxon>Nostocaceae</taxon>
        <taxon>Nostoc</taxon>
    </lineage>
</organism>
<dbReference type="AlphaFoldDB" id="A0A2R5FGI9"/>